<feature type="domain" description="Riboflavin kinase" evidence="12">
    <location>
        <begin position="23"/>
        <end position="192"/>
    </location>
</feature>
<dbReference type="OMA" id="YPIRFEG"/>
<dbReference type="GO" id="GO:0009231">
    <property type="term" value="P:riboflavin biosynthetic process"/>
    <property type="evidence" value="ECO:0007669"/>
    <property type="project" value="InterPro"/>
</dbReference>
<dbReference type="AlphaFoldDB" id="G8BRH3"/>
<evidence type="ECO:0000256" key="11">
    <source>
        <dbReference type="ARBA" id="ARBA00029960"/>
    </source>
</evidence>
<evidence type="ECO:0000256" key="7">
    <source>
        <dbReference type="ARBA" id="ARBA00022643"/>
    </source>
</evidence>
<dbReference type="OrthoDB" id="276388at2759"/>
<evidence type="ECO:0000256" key="9">
    <source>
        <dbReference type="ARBA" id="ARBA00022741"/>
    </source>
</evidence>
<evidence type="ECO:0000256" key="4">
    <source>
        <dbReference type="ARBA" id="ARBA00012105"/>
    </source>
</evidence>
<comment type="similarity">
    <text evidence="3">Belongs to the flavokinase family.</text>
</comment>
<keyword evidence="9" id="KW-0547">Nucleotide-binding</keyword>
<sequence length="203" mass="22753">MRAVDVAIPEVPQAPYPIFCSEFNEVINGFGRGSSELGIPTANIDIDKLPSIINDDLSLGVYFGYCQLMENDALNINNNGTETSSNIKFREDGSEVIYNYGAQLNASNGDLEKLPVVLSVGKNPFYNNEQDVDAIQKTVELHILHDFESDFYGALIKFNILGYIRPELNYTSKEQLIDDINTDIEIARSTLLKPTYLKYKDLL</sequence>
<dbReference type="InterPro" id="IPR015865">
    <property type="entry name" value="Riboflavin_kinase_bac/euk"/>
</dbReference>
<dbReference type="SMART" id="SM00904">
    <property type="entry name" value="Flavokinase"/>
    <property type="match status" value="1"/>
</dbReference>
<accession>G8BRH3</accession>
<dbReference type="GeneID" id="11535245"/>
<dbReference type="EMBL" id="HE612858">
    <property type="protein sequence ID" value="CCE62349.1"/>
    <property type="molecule type" value="Genomic_DNA"/>
</dbReference>
<dbReference type="eggNOG" id="KOG3110">
    <property type="taxonomic scope" value="Eukaryota"/>
</dbReference>
<dbReference type="PANTHER" id="PTHR22749:SF6">
    <property type="entry name" value="RIBOFLAVIN KINASE"/>
    <property type="match status" value="1"/>
</dbReference>
<dbReference type="EC" id="2.7.1.26" evidence="4"/>
<keyword evidence="10" id="KW-0067">ATP-binding</keyword>
<gene>
    <name evidence="13" type="primary">TPHA0C01940</name>
    <name evidence="13" type="ordered locus">TPHA_0C01940</name>
</gene>
<dbReference type="RefSeq" id="XP_003684783.1">
    <property type="nucleotide sequence ID" value="XM_003684735.1"/>
</dbReference>
<evidence type="ECO:0000313" key="13">
    <source>
        <dbReference type="EMBL" id="CCE62349.1"/>
    </source>
</evidence>
<evidence type="ECO:0000256" key="5">
    <source>
        <dbReference type="ARBA" id="ARBA00017394"/>
    </source>
</evidence>
<comment type="pathway">
    <text evidence="2">Cofactor biosynthesis; FMN biosynthesis; FMN from riboflavin (ATP route): step 1/1.</text>
</comment>
<dbReference type="InterPro" id="IPR023465">
    <property type="entry name" value="Riboflavin_kinase_dom_sf"/>
</dbReference>
<dbReference type="SUPFAM" id="SSF82114">
    <property type="entry name" value="Riboflavin kinase-like"/>
    <property type="match status" value="1"/>
</dbReference>
<evidence type="ECO:0000256" key="1">
    <source>
        <dbReference type="ARBA" id="ARBA00003572"/>
    </source>
</evidence>
<keyword evidence="6" id="KW-0285">Flavoprotein</keyword>
<dbReference type="Proteomes" id="UP000005666">
    <property type="component" value="Chromosome 3"/>
</dbReference>
<dbReference type="Pfam" id="PF01687">
    <property type="entry name" value="Flavokinase"/>
    <property type="match status" value="1"/>
</dbReference>
<comment type="function">
    <text evidence="1">Catalyzes the phosphorylation of riboflavin (vitamin B2) to form flavin mononucleotide (FMN) coenzyme.</text>
</comment>
<keyword evidence="8" id="KW-0808">Transferase</keyword>
<dbReference type="GO" id="GO:0008531">
    <property type="term" value="F:riboflavin kinase activity"/>
    <property type="evidence" value="ECO:0007669"/>
    <property type="project" value="UniProtKB-EC"/>
</dbReference>
<dbReference type="HOGENOM" id="CLU_048437_3_2_1"/>
<dbReference type="GO" id="GO:0009398">
    <property type="term" value="P:FMN biosynthetic process"/>
    <property type="evidence" value="ECO:0007669"/>
    <property type="project" value="UniProtKB-UniPathway"/>
</dbReference>
<evidence type="ECO:0000256" key="8">
    <source>
        <dbReference type="ARBA" id="ARBA00022679"/>
    </source>
</evidence>
<dbReference type="GO" id="GO:0005743">
    <property type="term" value="C:mitochondrial inner membrane"/>
    <property type="evidence" value="ECO:0007669"/>
    <property type="project" value="EnsemblFungi"/>
</dbReference>
<proteinExistence type="inferred from homology"/>
<evidence type="ECO:0000256" key="10">
    <source>
        <dbReference type="ARBA" id="ARBA00022840"/>
    </source>
</evidence>
<keyword evidence="7" id="KW-0288">FMN</keyword>
<keyword evidence="14" id="KW-1185">Reference proteome</keyword>
<evidence type="ECO:0000256" key="2">
    <source>
        <dbReference type="ARBA" id="ARBA00005201"/>
    </source>
</evidence>
<reference evidence="13 14" key="1">
    <citation type="journal article" date="2011" name="Proc. Natl. Acad. Sci. U.S.A.">
        <title>Evolutionary erosion of yeast sex chromosomes by mating-type switching accidents.</title>
        <authorList>
            <person name="Gordon J.L."/>
            <person name="Armisen D."/>
            <person name="Proux-Wera E."/>
            <person name="Oheigeartaigh S.S."/>
            <person name="Byrne K.P."/>
            <person name="Wolfe K.H."/>
        </authorList>
    </citation>
    <scope>NUCLEOTIDE SEQUENCE [LARGE SCALE GENOMIC DNA]</scope>
    <source>
        <strain evidence="14">ATCC 24235 / CBS 4417 / NBRC 1672 / NRRL Y-8282 / UCD 70-5</strain>
    </source>
</reference>
<organism evidence="13 14">
    <name type="scientific">Tetrapisispora phaffii (strain ATCC 24235 / CBS 4417 / NBRC 1672 / NRRL Y-8282 / UCD 70-5)</name>
    <name type="common">Yeast</name>
    <name type="synonym">Fabospora phaffii</name>
    <dbReference type="NCBI Taxonomy" id="1071381"/>
    <lineage>
        <taxon>Eukaryota</taxon>
        <taxon>Fungi</taxon>
        <taxon>Dikarya</taxon>
        <taxon>Ascomycota</taxon>
        <taxon>Saccharomycotina</taxon>
        <taxon>Saccharomycetes</taxon>
        <taxon>Saccharomycetales</taxon>
        <taxon>Saccharomycetaceae</taxon>
        <taxon>Tetrapisispora</taxon>
    </lineage>
</organism>
<evidence type="ECO:0000259" key="12">
    <source>
        <dbReference type="SMART" id="SM00904"/>
    </source>
</evidence>
<dbReference type="KEGG" id="tpf:TPHA_0C01940"/>
<dbReference type="GO" id="GO:0005524">
    <property type="term" value="F:ATP binding"/>
    <property type="evidence" value="ECO:0007669"/>
    <property type="project" value="UniProtKB-KW"/>
</dbReference>
<protein>
    <recommendedName>
        <fullName evidence="5">Riboflavin kinase</fullName>
        <ecNumber evidence="4">2.7.1.26</ecNumber>
    </recommendedName>
    <alternativeName>
        <fullName evidence="11">Flavin mononucleotide kinase 1</fullName>
    </alternativeName>
</protein>
<evidence type="ECO:0000256" key="6">
    <source>
        <dbReference type="ARBA" id="ARBA00022630"/>
    </source>
</evidence>
<dbReference type="PANTHER" id="PTHR22749">
    <property type="entry name" value="RIBOFLAVIN KINASE/FMN ADENYLYLTRANSFERASE"/>
    <property type="match status" value="1"/>
</dbReference>
<name>G8BRH3_TETPH</name>
<dbReference type="STRING" id="1071381.G8BRH3"/>
<evidence type="ECO:0000256" key="3">
    <source>
        <dbReference type="ARBA" id="ARBA00010108"/>
    </source>
</evidence>
<dbReference type="UniPathway" id="UPA00276">
    <property type="reaction ID" value="UER00406"/>
</dbReference>
<evidence type="ECO:0000313" key="14">
    <source>
        <dbReference type="Proteomes" id="UP000005666"/>
    </source>
</evidence>
<dbReference type="InterPro" id="IPR023468">
    <property type="entry name" value="Riboflavin_kinase"/>
</dbReference>
<dbReference type="Gene3D" id="2.40.30.30">
    <property type="entry name" value="Riboflavin kinase-like"/>
    <property type="match status" value="1"/>
</dbReference>